<name>A0A151NPR8_ALLMI</name>
<feature type="region of interest" description="Disordered" evidence="1">
    <location>
        <begin position="47"/>
        <end position="73"/>
    </location>
</feature>
<organism evidence="2 3">
    <name type="scientific">Alligator mississippiensis</name>
    <name type="common">American alligator</name>
    <dbReference type="NCBI Taxonomy" id="8496"/>
    <lineage>
        <taxon>Eukaryota</taxon>
        <taxon>Metazoa</taxon>
        <taxon>Chordata</taxon>
        <taxon>Craniata</taxon>
        <taxon>Vertebrata</taxon>
        <taxon>Euteleostomi</taxon>
        <taxon>Archelosauria</taxon>
        <taxon>Archosauria</taxon>
        <taxon>Crocodylia</taxon>
        <taxon>Alligatoridae</taxon>
        <taxon>Alligatorinae</taxon>
        <taxon>Alligator</taxon>
    </lineage>
</organism>
<dbReference type="Proteomes" id="UP000050525">
    <property type="component" value="Unassembled WGS sequence"/>
</dbReference>
<evidence type="ECO:0000313" key="3">
    <source>
        <dbReference type="Proteomes" id="UP000050525"/>
    </source>
</evidence>
<accession>A0A151NPR8</accession>
<evidence type="ECO:0000256" key="1">
    <source>
        <dbReference type="SAM" id="MobiDB-lite"/>
    </source>
</evidence>
<dbReference type="AlphaFoldDB" id="A0A151NPR8"/>
<keyword evidence="3" id="KW-1185">Reference proteome</keyword>
<dbReference type="EMBL" id="AKHW03002440">
    <property type="protein sequence ID" value="KYO38783.1"/>
    <property type="molecule type" value="Genomic_DNA"/>
</dbReference>
<gene>
    <name evidence="2" type="ORF">Y1Q_0023464</name>
</gene>
<reference evidence="2 3" key="1">
    <citation type="journal article" date="2012" name="Genome Biol.">
        <title>Sequencing three crocodilian genomes to illuminate the evolution of archosaurs and amniotes.</title>
        <authorList>
            <person name="St John J.A."/>
            <person name="Braun E.L."/>
            <person name="Isberg S.R."/>
            <person name="Miles L.G."/>
            <person name="Chong A.Y."/>
            <person name="Gongora J."/>
            <person name="Dalzell P."/>
            <person name="Moran C."/>
            <person name="Bed'hom B."/>
            <person name="Abzhanov A."/>
            <person name="Burgess S.C."/>
            <person name="Cooksey A.M."/>
            <person name="Castoe T.A."/>
            <person name="Crawford N.G."/>
            <person name="Densmore L.D."/>
            <person name="Drew J.C."/>
            <person name="Edwards S.V."/>
            <person name="Faircloth B.C."/>
            <person name="Fujita M.K."/>
            <person name="Greenwold M.J."/>
            <person name="Hoffmann F.G."/>
            <person name="Howard J.M."/>
            <person name="Iguchi T."/>
            <person name="Janes D.E."/>
            <person name="Khan S.Y."/>
            <person name="Kohno S."/>
            <person name="de Koning A.J."/>
            <person name="Lance S.L."/>
            <person name="McCarthy F.M."/>
            <person name="McCormack J.E."/>
            <person name="Merchant M.E."/>
            <person name="Peterson D.G."/>
            <person name="Pollock D.D."/>
            <person name="Pourmand N."/>
            <person name="Raney B.J."/>
            <person name="Roessler K.A."/>
            <person name="Sanford J.R."/>
            <person name="Sawyer R.H."/>
            <person name="Schmidt C.J."/>
            <person name="Triplett E.W."/>
            <person name="Tuberville T.D."/>
            <person name="Venegas-Anaya M."/>
            <person name="Howard J.T."/>
            <person name="Jarvis E.D."/>
            <person name="Guillette L.J.Jr."/>
            <person name="Glenn T.C."/>
            <person name="Green R.E."/>
            <person name="Ray D.A."/>
        </authorList>
    </citation>
    <scope>NUCLEOTIDE SEQUENCE [LARGE SCALE GENOMIC DNA]</scope>
    <source>
        <strain evidence="2">KSC_2009_1</strain>
    </source>
</reference>
<evidence type="ECO:0000313" key="2">
    <source>
        <dbReference type="EMBL" id="KYO38783.1"/>
    </source>
</evidence>
<protein>
    <submittedName>
        <fullName evidence="2">Uncharacterized protein</fullName>
    </submittedName>
</protein>
<feature type="compositionally biased region" description="Basic and acidic residues" evidence="1">
    <location>
        <begin position="64"/>
        <end position="73"/>
    </location>
</feature>
<sequence length="73" mass="7828">MLSSTSSTPIPPSSAHHCHCRSLQLIQRLRGGSQSCSCPAPAKLLVQPGSSWDSSKSRGLAPRMESKARHEDT</sequence>
<proteinExistence type="predicted"/>
<comment type="caution">
    <text evidence="2">The sequence shown here is derived from an EMBL/GenBank/DDBJ whole genome shotgun (WGS) entry which is preliminary data.</text>
</comment>